<feature type="transmembrane region" description="Helical" evidence="1">
    <location>
        <begin position="116"/>
        <end position="135"/>
    </location>
</feature>
<gene>
    <name evidence="2" type="ORF">NB063_30815</name>
</gene>
<comment type="caution">
    <text evidence="2">The sequence shown here is derived from an EMBL/GenBank/DDBJ whole genome shotgun (WGS) entry which is preliminary data.</text>
</comment>
<keyword evidence="1" id="KW-0812">Transmembrane</keyword>
<name>A0ABT0UE53_9BACT</name>
<accession>A0ABT0UE53</accession>
<keyword evidence="1" id="KW-0472">Membrane</keyword>
<feature type="transmembrane region" description="Helical" evidence="1">
    <location>
        <begin position="147"/>
        <end position="168"/>
    </location>
</feature>
<dbReference type="Proteomes" id="UP001202961">
    <property type="component" value="Unassembled WGS sequence"/>
</dbReference>
<protein>
    <submittedName>
        <fullName evidence="2">DUF1129 domain-containing protein</fullName>
    </submittedName>
</protein>
<evidence type="ECO:0000313" key="3">
    <source>
        <dbReference type="Proteomes" id="UP001202961"/>
    </source>
</evidence>
<evidence type="ECO:0000256" key="1">
    <source>
        <dbReference type="SAM" id="Phobius"/>
    </source>
</evidence>
<organism evidence="2 3">
    <name type="scientific">Aporhodopirellula aestuarii</name>
    <dbReference type="NCBI Taxonomy" id="2950107"/>
    <lineage>
        <taxon>Bacteria</taxon>
        <taxon>Pseudomonadati</taxon>
        <taxon>Planctomycetota</taxon>
        <taxon>Planctomycetia</taxon>
        <taxon>Pirellulales</taxon>
        <taxon>Pirellulaceae</taxon>
        <taxon>Aporhodopirellula</taxon>
    </lineage>
</organism>
<dbReference type="RefSeq" id="WP_250933462.1">
    <property type="nucleotide sequence ID" value="NZ_JAMQBK010000121.1"/>
</dbReference>
<feature type="transmembrane region" description="Helical" evidence="1">
    <location>
        <begin position="47"/>
        <end position="69"/>
    </location>
</feature>
<dbReference type="EMBL" id="JAMQBK010000121">
    <property type="protein sequence ID" value="MCM2375036.1"/>
    <property type="molecule type" value="Genomic_DNA"/>
</dbReference>
<keyword evidence="1" id="KW-1133">Transmembrane helix</keyword>
<reference evidence="2 3" key="1">
    <citation type="journal article" date="2022" name="Syst. Appl. Microbiol.">
        <title>Rhodopirellula aestuarii sp. nov., a novel member of the genus Rhodopirellula isolated from brackish sediments collected in the Tagus River estuary, Portugal.</title>
        <authorList>
            <person name="Vitorino I.R."/>
            <person name="Klimek D."/>
            <person name="Calusinska M."/>
            <person name="Lobo-da-Cunha A."/>
            <person name="Vasconcelos V."/>
            <person name="Lage O.M."/>
        </authorList>
    </citation>
    <scope>NUCLEOTIDE SEQUENCE [LARGE SCALE GENOMIC DNA]</scope>
    <source>
        <strain evidence="2 3">ICT_H3.1</strain>
    </source>
</reference>
<feature type="transmembrane region" description="Helical" evidence="1">
    <location>
        <begin position="81"/>
        <end position="104"/>
    </location>
</feature>
<keyword evidence="3" id="KW-1185">Reference proteome</keyword>
<proteinExistence type="predicted"/>
<evidence type="ECO:0000313" key="2">
    <source>
        <dbReference type="EMBL" id="MCM2375036.1"/>
    </source>
</evidence>
<sequence length="174" mass="19233">MSFTKVRLAVILPIESRHFRLGDDRRYPTSAKGTACMRTPNRQFGPLTYGTILGSCVGIILFLFGFFAIQSGDVQRSYDSLLVIALGGATAGFALGFFADLILRHPVLATKPWIKHLVRPLAFMTMPYLLAALSLKYYGDDTLMSGFGFWLCVIIFPVIGIVVAGRALHERENV</sequence>